<dbReference type="Gene3D" id="3.65.10.20">
    <property type="entry name" value="RNA 3'-terminal phosphate cyclase domain"/>
    <property type="match status" value="1"/>
</dbReference>
<dbReference type="NCBIfam" id="TIGR03399">
    <property type="entry name" value="RNA_3prim_cycl"/>
    <property type="match status" value="1"/>
</dbReference>
<dbReference type="InterPro" id="IPR000228">
    <property type="entry name" value="RNA3'_term_phos_cyc"/>
</dbReference>
<dbReference type="PIRSF" id="PIRSF005378">
    <property type="entry name" value="RNA3'_term_phos_cycl_euk"/>
    <property type="match status" value="1"/>
</dbReference>
<reference evidence="5" key="1">
    <citation type="journal article" date="2019" name="Int. J. Syst. Evol. Microbiol.">
        <title>The Global Catalogue of Microorganisms (GCM) 10K type strain sequencing project: providing services to taxonomists for standard genome sequencing and annotation.</title>
        <authorList>
            <consortium name="The Broad Institute Genomics Platform"/>
            <consortium name="The Broad Institute Genome Sequencing Center for Infectious Disease"/>
            <person name="Wu L."/>
            <person name="Ma J."/>
        </authorList>
    </citation>
    <scope>NUCLEOTIDE SEQUENCE [LARGE SCALE GENOMIC DNA]</scope>
    <source>
        <strain evidence="5">JCM 16343</strain>
    </source>
</reference>
<dbReference type="EMBL" id="BAAAFR010000001">
    <property type="protein sequence ID" value="GAA0312472.1"/>
    <property type="molecule type" value="Genomic_DNA"/>
</dbReference>
<dbReference type="SUPFAM" id="SSF55205">
    <property type="entry name" value="EPT/RTPC-like"/>
    <property type="match status" value="1"/>
</dbReference>
<comment type="catalytic activity">
    <reaction evidence="1">
        <text>a 3'-end 3'-phospho-ribonucleotide-RNA + ATP = a 3'-end 2',3'-cyclophospho-ribonucleotide-RNA + AMP + diphosphate</text>
        <dbReference type="Rhea" id="RHEA:23976"/>
        <dbReference type="Rhea" id="RHEA-COMP:10463"/>
        <dbReference type="Rhea" id="RHEA-COMP:10464"/>
        <dbReference type="ChEBI" id="CHEBI:30616"/>
        <dbReference type="ChEBI" id="CHEBI:33019"/>
        <dbReference type="ChEBI" id="CHEBI:83062"/>
        <dbReference type="ChEBI" id="CHEBI:83064"/>
        <dbReference type="ChEBI" id="CHEBI:456215"/>
        <dbReference type="EC" id="6.5.1.4"/>
    </reaction>
</comment>
<dbReference type="RefSeq" id="WP_201503782.1">
    <property type="nucleotide sequence ID" value="NZ_BAAAFR010000001.1"/>
</dbReference>
<keyword evidence="5" id="KW-1185">Reference proteome</keyword>
<name>A0ABP3FA21_9GAMM</name>
<organism evidence="4 5">
    <name type="scientific">Psychrobacter aestuarii</name>
    <dbReference type="NCBI Taxonomy" id="556327"/>
    <lineage>
        <taxon>Bacteria</taxon>
        <taxon>Pseudomonadati</taxon>
        <taxon>Pseudomonadota</taxon>
        <taxon>Gammaproteobacteria</taxon>
        <taxon>Moraxellales</taxon>
        <taxon>Moraxellaceae</taxon>
        <taxon>Psychrobacter</taxon>
    </lineage>
</organism>
<sequence length="385" mass="41160">MPKIKPLTIDGSTGEGGGQIVRSALTLSMLTGTPIQVRRIRAGRAKSGLMRQHLMCVQAAQAICNAEVSGAALGSDAFSFTPQAVRAGDYHFDIGSAGSTSLVLQTILPALLFAESQNANNQDADNKHSDASSTVTIIGGTHNPLAPTTDFLQHAFVPLLAKLGMQVEIECLQAGFAPIGGGAITARITPFLRRAGMPQFNLTERGALQSIVLCASVLNLDYSICTRELTSAKASLLEANIDEVLMNTQSKRLNGIGEGNTCFAIVTHQLGDKNESKTTAKTSNRTDTHQEVFSLLGEKRSLAENIGKRLAGHIRRYLYDTDALLDEYLTDQLLLPLALAGGGAFTARVMSEHSKTQAWLIAQFLPVEIRFDSSGDHGILVQVIC</sequence>
<evidence type="ECO:0000259" key="3">
    <source>
        <dbReference type="Pfam" id="PF01137"/>
    </source>
</evidence>
<dbReference type="SUPFAM" id="SSF52913">
    <property type="entry name" value="RNA 3'-terminal phosphate cyclase, RPTC, insert domain"/>
    <property type="match status" value="1"/>
</dbReference>
<feature type="domain" description="RNA 3'-terminal phosphate cyclase" evidence="3">
    <location>
        <begin position="14"/>
        <end position="370"/>
    </location>
</feature>
<evidence type="ECO:0000313" key="4">
    <source>
        <dbReference type="EMBL" id="GAA0312472.1"/>
    </source>
</evidence>
<dbReference type="InterPro" id="IPR036553">
    <property type="entry name" value="RPTC_insert"/>
</dbReference>
<accession>A0ABP3FA21</accession>
<dbReference type="Gene3D" id="3.30.360.20">
    <property type="entry name" value="RNA 3'-terminal phosphate cyclase, insert domain"/>
    <property type="match status" value="1"/>
</dbReference>
<dbReference type="InterPro" id="IPR037136">
    <property type="entry name" value="RNA3'_phos_cyclase_dom_sf"/>
</dbReference>
<protein>
    <recommendedName>
        <fullName evidence="2">RNA 3'-terminal phosphate cyclase</fullName>
        <ecNumber evidence="2">6.5.1.4</ecNumber>
    </recommendedName>
</protein>
<dbReference type="Proteomes" id="UP001501787">
    <property type="component" value="Unassembled WGS sequence"/>
</dbReference>
<dbReference type="EC" id="6.5.1.4" evidence="2"/>
<proteinExistence type="predicted"/>
<evidence type="ECO:0000313" key="5">
    <source>
        <dbReference type="Proteomes" id="UP001501787"/>
    </source>
</evidence>
<dbReference type="PANTHER" id="PTHR11096:SF0">
    <property type="entry name" value="RNA 3'-TERMINAL PHOSPHATE CYCLASE"/>
    <property type="match status" value="1"/>
</dbReference>
<dbReference type="InterPro" id="IPR013792">
    <property type="entry name" value="RNA3'P_cycl/enolpyr_Trfase_a/b"/>
</dbReference>
<dbReference type="Pfam" id="PF01137">
    <property type="entry name" value="RTC"/>
    <property type="match status" value="1"/>
</dbReference>
<dbReference type="InterPro" id="IPR023797">
    <property type="entry name" value="RNA3'_phos_cyclase_dom"/>
</dbReference>
<dbReference type="InterPro" id="IPR017770">
    <property type="entry name" value="RNA3'_term_phos_cyc_type_1"/>
</dbReference>
<evidence type="ECO:0000256" key="1">
    <source>
        <dbReference type="ARBA" id="ARBA00024481"/>
    </source>
</evidence>
<dbReference type="PANTHER" id="PTHR11096">
    <property type="entry name" value="RNA 3' TERMINAL PHOSPHATE CYCLASE"/>
    <property type="match status" value="1"/>
</dbReference>
<comment type="caution">
    <text evidence="4">The sequence shown here is derived from an EMBL/GenBank/DDBJ whole genome shotgun (WGS) entry which is preliminary data.</text>
</comment>
<gene>
    <name evidence="4" type="primary">rtcA</name>
    <name evidence="4" type="ORF">GCM10009129_07270</name>
</gene>
<evidence type="ECO:0000256" key="2">
    <source>
        <dbReference type="NCBIfam" id="TIGR03399"/>
    </source>
</evidence>